<accession>A0A6I9WGN4</accession>
<dbReference type="OrthoDB" id="7664046at2759"/>
<dbReference type="KEGG" id="pbar:105430113"/>
<evidence type="ECO:0000313" key="1">
    <source>
        <dbReference type="Proteomes" id="UP000504615"/>
    </source>
</evidence>
<keyword evidence="1" id="KW-1185">Reference proteome</keyword>
<proteinExistence type="predicted"/>
<name>A0A6I9WGN4_9HYME</name>
<organism evidence="1 2">
    <name type="scientific">Pogonomyrmex barbatus</name>
    <name type="common">red harvester ant</name>
    <dbReference type="NCBI Taxonomy" id="144034"/>
    <lineage>
        <taxon>Eukaryota</taxon>
        <taxon>Metazoa</taxon>
        <taxon>Ecdysozoa</taxon>
        <taxon>Arthropoda</taxon>
        <taxon>Hexapoda</taxon>
        <taxon>Insecta</taxon>
        <taxon>Pterygota</taxon>
        <taxon>Neoptera</taxon>
        <taxon>Endopterygota</taxon>
        <taxon>Hymenoptera</taxon>
        <taxon>Apocrita</taxon>
        <taxon>Aculeata</taxon>
        <taxon>Formicoidea</taxon>
        <taxon>Formicidae</taxon>
        <taxon>Myrmicinae</taxon>
        <taxon>Pogonomyrmex</taxon>
    </lineage>
</organism>
<evidence type="ECO:0000313" key="2">
    <source>
        <dbReference type="RefSeq" id="XP_011641782.1"/>
    </source>
</evidence>
<dbReference type="RefSeq" id="XP_011641782.1">
    <property type="nucleotide sequence ID" value="XM_011643480.2"/>
</dbReference>
<gene>
    <name evidence="2" type="primary">LOC105430113</name>
</gene>
<sequence>MESGDDDIFAISDEEISLLAQPALNPVEEHLLNQMSDVVCRIHITKKEIAETKATSARILNALEKRAIHGEDASSDSDSEMYTVEGVPIIKKQKCSRNSNTEKILEIVSQWQCILQDKWIIGIELLNKSCCTLLDPRCYPYVLSTLDEEISGESTFWKLEEECSFHSERISSIQPGAAVATMVLDLPTFDQKSVVECWGIISYKIDETQYQIPVTPIRLSIAETINSSCMKFLNENEHGAILALKGTSIVEKIVNVQFSRNEQDNRDENRTSNKKLFHFLTTRTFAKIYGNVFLIKEHGSLMYCLIEVLLIDVNEANIRIFARSVNQLNIILHLLQDEFSNVTVVEETNECIEAAMALIHELEMIRDKKSIREIQEAKVITDLLIP</sequence>
<dbReference type="GeneID" id="105430113"/>
<dbReference type="AlphaFoldDB" id="A0A6I9WGN4"/>
<dbReference type="Proteomes" id="UP000504615">
    <property type="component" value="Unplaced"/>
</dbReference>
<reference evidence="2" key="1">
    <citation type="submission" date="2025-08" db="UniProtKB">
        <authorList>
            <consortium name="RefSeq"/>
        </authorList>
    </citation>
    <scope>IDENTIFICATION</scope>
</reference>
<protein>
    <submittedName>
        <fullName evidence="2">Uncharacterized protein LOC105430113</fullName>
    </submittedName>
</protein>